<feature type="domain" description="Ribonuclease A-domain" evidence="5">
    <location>
        <begin position="23"/>
        <end position="140"/>
    </location>
</feature>
<dbReference type="FunFam" id="3.10.130.10:FF:000001">
    <property type="entry name" value="Ribonuclease pancreatic"/>
    <property type="match status" value="1"/>
</dbReference>
<keyword evidence="3" id="KW-0255">Endonuclease</keyword>
<evidence type="ECO:0000313" key="7">
    <source>
        <dbReference type="Proteomes" id="UP000472273"/>
    </source>
</evidence>
<evidence type="ECO:0000256" key="4">
    <source>
        <dbReference type="ARBA" id="ARBA00022801"/>
    </source>
</evidence>
<keyword evidence="7" id="KW-1185">Reference proteome</keyword>
<dbReference type="GO" id="GO:0003676">
    <property type="term" value="F:nucleic acid binding"/>
    <property type="evidence" value="ECO:0007669"/>
    <property type="project" value="InterPro"/>
</dbReference>
<dbReference type="PANTHER" id="PTHR11437">
    <property type="entry name" value="RIBONUCLEASE"/>
    <property type="match status" value="1"/>
</dbReference>
<proteinExistence type="inferred from homology"/>
<evidence type="ECO:0000313" key="6">
    <source>
        <dbReference type="Ensembl" id="ENSPTXP00000024083.1"/>
    </source>
</evidence>
<dbReference type="InterPro" id="IPR036816">
    <property type="entry name" value="RNaseA-like_dom_sf"/>
</dbReference>
<keyword evidence="4" id="KW-0378">Hydrolase</keyword>
<evidence type="ECO:0000256" key="1">
    <source>
        <dbReference type="ARBA" id="ARBA00005600"/>
    </source>
</evidence>
<dbReference type="SUPFAM" id="SSF54076">
    <property type="entry name" value="RNase A-like"/>
    <property type="match status" value="1"/>
</dbReference>
<dbReference type="GO" id="GO:0004519">
    <property type="term" value="F:endonuclease activity"/>
    <property type="evidence" value="ECO:0007669"/>
    <property type="project" value="UniProtKB-KW"/>
</dbReference>
<dbReference type="InterPro" id="IPR023412">
    <property type="entry name" value="RNaseA_domain"/>
</dbReference>
<protein>
    <recommendedName>
        <fullName evidence="5">Ribonuclease A-domain domain-containing protein</fullName>
    </recommendedName>
</protein>
<dbReference type="GO" id="GO:0050830">
    <property type="term" value="P:defense response to Gram-positive bacterium"/>
    <property type="evidence" value="ECO:0007669"/>
    <property type="project" value="TreeGrafter"/>
</dbReference>
<evidence type="ECO:0000256" key="2">
    <source>
        <dbReference type="ARBA" id="ARBA00022722"/>
    </source>
</evidence>
<dbReference type="PRINTS" id="PR00794">
    <property type="entry name" value="RIBONUCLEASE"/>
</dbReference>
<dbReference type="GeneTree" id="ENSGT00940000157645"/>
<dbReference type="Pfam" id="PF00074">
    <property type="entry name" value="RnaseA"/>
    <property type="match status" value="1"/>
</dbReference>
<dbReference type="InterPro" id="IPR001427">
    <property type="entry name" value="RNaseA"/>
</dbReference>
<dbReference type="AlphaFoldDB" id="A0A670ZMJ0"/>
<dbReference type="GO" id="GO:0016787">
    <property type="term" value="F:hydrolase activity"/>
    <property type="evidence" value="ECO:0007669"/>
    <property type="project" value="UniProtKB-KW"/>
</dbReference>
<dbReference type="OMA" id="ILPPCEY"/>
<evidence type="ECO:0000259" key="5">
    <source>
        <dbReference type="SMART" id="SM00092"/>
    </source>
</evidence>
<organism evidence="6 7">
    <name type="scientific">Pseudonaja textilis</name>
    <name type="common">Eastern brown snake</name>
    <dbReference type="NCBI Taxonomy" id="8673"/>
    <lineage>
        <taxon>Eukaryota</taxon>
        <taxon>Metazoa</taxon>
        <taxon>Chordata</taxon>
        <taxon>Craniata</taxon>
        <taxon>Vertebrata</taxon>
        <taxon>Euteleostomi</taxon>
        <taxon>Lepidosauria</taxon>
        <taxon>Squamata</taxon>
        <taxon>Bifurcata</taxon>
        <taxon>Unidentata</taxon>
        <taxon>Episquamata</taxon>
        <taxon>Toxicofera</taxon>
        <taxon>Serpentes</taxon>
        <taxon>Colubroidea</taxon>
        <taxon>Elapidae</taxon>
        <taxon>Hydrophiinae</taxon>
        <taxon>Pseudonaja</taxon>
    </lineage>
</organism>
<reference evidence="6" key="1">
    <citation type="submission" date="2025-08" db="UniProtKB">
        <authorList>
            <consortium name="Ensembl"/>
        </authorList>
    </citation>
    <scope>IDENTIFICATION</scope>
</reference>
<accession>A0A670ZMJ0</accession>
<dbReference type="Gene3D" id="3.10.130.10">
    <property type="entry name" value="Ribonuclease A-like domain"/>
    <property type="match status" value="1"/>
</dbReference>
<sequence>MMFKGVGLGFFVVLAVVLILGIFATNYPTFLRQHYNNPKSNVRKSYCNAMMQSREMTNPNCKPLNSFIHDTKNRITAVCGSEGTPFGNRLQRSLRPFRVTTCKMRGSSILPPCEYRENTSPRYIVIACENGLPVHYEEGQI</sequence>
<dbReference type="SMART" id="SM00092">
    <property type="entry name" value="RNAse_Pc"/>
    <property type="match status" value="1"/>
</dbReference>
<keyword evidence="2" id="KW-0540">Nuclease</keyword>
<comment type="similarity">
    <text evidence="1">Belongs to the pancreatic ribonuclease family.</text>
</comment>
<reference evidence="6" key="2">
    <citation type="submission" date="2025-09" db="UniProtKB">
        <authorList>
            <consortium name="Ensembl"/>
        </authorList>
    </citation>
    <scope>IDENTIFICATION</scope>
</reference>
<dbReference type="GO" id="GO:0004540">
    <property type="term" value="F:RNA nuclease activity"/>
    <property type="evidence" value="ECO:0007669"/>
    <property type="project" value="TreeGrafter"/>
</dbReference>
<dbReference type="Proteomes" id="UP000472273">
    <property type="component" value="Unplaced"/>
</dbReference>
<dbReference type="Ensembl" id="ENSPTXT00000024827.1">
    <property type="protein sequence ID" value="ENSPTXP00000024083.1"/>
    <property type="gene ID" value="ENSPTXG00000016724.1"/>
</dbReference>
<evidence type="ECO:0000256" key="3">
    <source>
        <dbReference type="ARBA" id="ARBA00022759"/>
    </source>
</evidence>
<name>A0A670ZMJ0_PSETE</name>
<dbReference type="CDD" id="cd06265">
    <property type="entry name" value="RNase_A_canonical"/>
    <property type="match status" value="1"/>
</dbReference>
<dbReference type="PANTHER" id="PTHR11437:SF65">
    <property type="entry name" value="ANGIOGENIN-2"/>
    <property type="match status" value="1"/>
</dbReference>